<evidence type="ECO:0000256" key="1">
    <source>
        <dbReference type="SAM" id="MobiDB-lite"/>
    </source>
</evidence>
<feature type="compositionally biased region" description="Polar residues" evidence="1">
    <location>
        <begin position="99"/>
        <end position="129"/>
    </location>
</feature>
<dbReference type="AlphaFoldDB" id="A0AAV3S2M4"/>
<feature type="region of interest" description="Disordered" evidence="1">
    <location>
        <begin position="1"/>
        <end position="49"/>
    </location>
</feature>
<name>A0AAV3S2M4_LITER</name>
<evidence type="ECO:0000313" key="2">
    <source>
        <dbReference type="EMBL" id="GAA0187435.1"/>
    </source>
</evidence>
<evidence type="ECO:0000313" key="3">
    <source>
        <dbReference type="Proteomes" id="UP001454036"/>
    </source>
</evidence>
<organism evidence="2 3">
    <name type="scientific">Lithospermum erythrorhizon</name>
    <name type="common">Purple gromwell</name>
    <name type="synonym">Lithospermum officinale var. erythrorhizon</name>
    <dbReference type="NCBI Taxonomy" id="34254"/>
    <lineage>
        <taxon>Eukaryota</taxon>
        <taxon>Viridiplantae</taxon>
        <taxon>Streptophyta</taxon>
        <taxon>Embryophyta</taxon>
        <taxon>Tracheophyta</taxon>
        <taxon>Spermatophyta</taxon>
        <taxon>Magnoliopsida</taxon>
        <taxon>eudicotyledons</taxon>
        <taxon>Gunneridae</taxon>
        <taxon>Pentapetalae</taxon>
        <taxon>asterids</taxon>
        <taxon>lamiids</taxon>
        <taxon>Boraginales</taxon>
        <taxon>Boraginaceae</taxon>
        <taxon>Boraginoideae</taxon>
        <taxon>Lithospermeae</taxon>
        <taxon>Lithospermum</taxon>
    </lineage>
</organism>
<protein>
    <submittedName>
        <fullName evidence="2">Uncharacterized protein</fullName>
    </submittedName>
</protein>
<comment type="caution">
    <text evidence="2">The sequence shown here is derived from an EMBL/GenBank/DDBJ whole genome shotgun (WGS) entry which is preliminary data.</text>
</comment>
<keyword evidence="3" id="KW-1185">Reference proteome</keyword>
<dbReference type="EMBL" id="BAABME010014706">
    <property type="protein sequence ID" value="GAA0187435.1"/>
    <property type="molecule type" value="Genomic_DNA"/>
</dbReference>
<feature type="region of interest" description="Disordered" evidence="1">
    <location>
        <begin position="71"/>
        <end position="131"/>
    </location>
</feature>
<reference evidence="2 3" key="1">
    <citation type="submission" date="2024-01" db="EMBL/GenBank/DDBJ databases">
        <title>The complete chloroplast genome sequence of Lithospermum erythrorhizon: insights into the phylogenetic relationship among Boraginaceae species and the maternal lineages of purple gromwells.</title>
        <authorList>
            <person name="Okada T."/>
            <person name="Watanabe K."/>
        </authorList>
    </citation>
    <scope>NUCLEOTIDE SEQUENCE [LARGE SCALE GENOMIC DNA]</scope>
</reference>
<accession>A0AAV3S2M4</accession>
<proteinExistence type="predicted"/>
<dbReference type="Proteomes" id="UP001454036">
    <property type="component" value="Unassembled WGS sequence"/>
</dbReference>
<gene>
    <name evidence="2" type="ORF">LIER_34723</name>
</gene>
<feature type="compositionally biased region" description="Polar residues" evidence="1">
    <location>
        <begin position="179"/>
        <end position="188"/>
    </location>
</feature>
<feature type="region of interest" description="Disordered" evidence="1">
    <location>
        <begin position="152"/>
        <end position="222"/>
    </location>
</feature>
<feature type="compositionally biased region" description="Low complexity" evidence="1">
    <location>
        <begin position="75"/>
        <end position="89"/>
    </location>
</feature>
<sequence>MAGDEAVHRPPLTGGGRALPPEPGGPLISQTAPSFHPNPKPKDDTPPCILPAAALAQGSLQFPAIPLVHTPRQSLPTTCTPLPHTTPALRNNPLPDTHAQPSSQTLTPAKSTVPSSAQSHNHKNPTAQGPTAHALEEAPTVVQALSAHAPAPAHYPIRTPAPPVQAPDLAAHPPAQAPDLTSASTAQGLTLAPHELAQAQCPAQASTHATAHHPAQALASDT</sequence>